<protein>
    <submittedName>
        <fullName evidence="1">Uncharacterized protein</fullName>
    </submittedName>
</protein>
<keyword evidence="2" id="KW-1185">Reference proteome</keyword>
<gene>
    <name evidence="1" type="ORF">NIES1031_09680</name>
</gene>
<accession>A0A1U7HTR0</accession>
<dbReference type="OrthoDB" id="502220at2"/>
<dbReference type="RefSeq" id="WP_073549208.1">
    <property type="nucleotide sequence ID" value="NZ_CAWMVK010000041.1"/>
</dbReference>
<organism evidence="1 2">
    <name type="scientific">Chroogloeocystis siderophila 5.2 s.c.1</name>
    <dbReference type="NCBI Taxonomy" id="247279"/>
    <lineage>
        <taxon>Bacteria</taxon>
        <taxon>Bacillati</taxon>
        <taxon>Cyanobacteriota</taxon>
        <taxon>Cyanophyceae</taxon>
        <taxon>Oscillatoriophycideae</taxon>
        <taxon>Chroococcales</taxon>
        <taxon>Chroococcaceae</taxon>
        <taxon>Chroogloeocystis</taxon>
    </lineage>
</organism>
<proteinExistence type="predicted"/>
<reference evidence="1 2" key="1">
    <citation type="submission" date="2016-11" db="EMBL/GenBank/DDBJ databases">
        <title>Draft Genome Sequences of Nine Cyanobacterial Strains from Diverse Habitats.</title>
        <authorList>
            <person name="Zhu T."/>
            <person name="Hou S."/>
            <person name="Lu X."/>
            <person name="Hess W.R."/>
        </authorList>
    </citation>
    <scope>NUCLEOTIDE SEQUENCE [LARGE SCALE GENOMIC DNA]</scope>
    <source>
        <strain evidence="1 2">5.2 s.c.1</strain>
    </source>
</reference>
<evidence type="ECO:0000313" key="2">
    <source>
        <dbReference type="Proteomes" id="UP000185984"/>
    </source>
</evidence>
<sequence length="494" mass="56459">MSSASGRYQSKLFNFIHQQSRRFTQQCDRAFRQIQFATSWIAPAVLYPFYALFQSTRKLKFSPKPASPQLQAHQPESSLHSSADTPIQQVLQLFETPAEEMTPIQPDEQPQSNIFAWFSPQIIHLAQQTKELFHPNRQDTKVSPVEWIPIAAQLKNNRRVIRGIATGLANRNLVLVTTENEILDVFTPQQQEQLQAKIEGEVATYWRCQRLAYASQMSTQLNGETNPSSLLTQATPLNLLDRVLAEIESHSFALTQYWQNQLNSRTILADKTNQNNIESDNSTSQIRIQALIWAAIDFFFGNGSNTKLGKDTSATKSLQFSSTQQKRIPHRPVSQLPSVSLPTIEDPWLSLSDLFKEVESEAQVQTIAFTQTSNKVLPENKTSDSLRRKLINGWQRFKPKINAVTALVKLRRTSAIASVTSEPSPPTNPAQINPTSEWIDVSAIAVGYVKHPLEQVLEWLDRAMLWLEKLLFKFWQWLQRFDIRKKAQRSEIKY</sequence>
<comment type="caution">
    <text evidence="1">The sequence shown here is derived from an EMBL/GenBank/DDBJ whole genome shotgun (WGS) entry which is preliminary data.</text>
</comment>
<dbReference type="AlphaFoldDB" id="A0A1U7HTR0"/>
<evidence type="ECO:0000313" key="1">
    <source>
        <dbReference type="EMBL" id="OKH26990.1"/>
    </source>
</evidence>
<dbReference type="EMBL" id="MRCC01000007">
    <property type="protein sequence ID" value="OKH26990.1"/>
    <property type="molecule type" value="Genomic_DNA"/>
</dbReference>
<name>A0A1U7HTR0_9CHRO</name>
<dbReference type="Proteomes" id="UP000185984">
    <property type="component" value="Unassembled WGS sequence"/>
</dbReference>
<dbReference type="STRING" id="247279.NIES1031_09680"/>